<dbReference type="InterPro" id="IPR013986">
    <property type="entry name" value="DExx_box_DNA_helicase_dom_sf"/>
</dbReference>
<evidence type="ECO:0000259" key="14">
    <source>
        <dbReference type="PROSITE" id="PS51217"/>
    </source>
</evidence>
<dbReference type="PROSITE" id="PS51217">
    <property type="entry name" value="UVRD_HELICASE_CTER"/>
    <property type="match status" value="1"/>
</dbReference>
<proteinExistence type="inferred from homology"/>
<evidence type="ECO:0000256" key="4">
    <source>
        <dbReference type="ARBA" id="ARBA00022806"/>
    </source>
</evidence>
<dbReference type="Proteomes" id="UP000009135">
    <property type="component" value="Chromosome"/>
</dbReference>
<dbReference type="EMBL" id="CP003199">
    <property type="protein sequence ID" value="AEW45391.2"/>
    <property type="molecule type" value="Genomic_DNA"/>
</dbReference>
<dbReference type="GO" id="GO:0000725">
    <property type="term" value="P:recombinational repair"/>
    <property type="evidence" value="ECO:0007669"/>
    <property type="project" value="TreeGrafter"/>
</dbReference>
<evidence type="ECO:0000256" key="5">
    <source>
        <dbReference type="ARBA" id="ARBA00022840"/>
    </source>
</evidence>
<comment type="similarity">
    <text evidence="1">Belongs to the helicase family. UvrD subfamily.</text>
</comment>
<evidence type="ECO:0000256" key="7">
    <source>
        <dbReference type="ARBA" id="ARBA00023235"/>
    </source>
</evidence>
<dbReference type="EC" id="5.6.2.4" evidence="9"/>
<keyword evidence="6" id="KW-0238">DNA-binding</keyword>
<evidence type="ECO:0000256" key="10">
    <source>
        <dbReference type="ARBA" id="ARBA00048988"/>
    </source>
</evidence>
<evidence type="ECO:0000256" key="9">
    <source>
        <dbReference type="ARBA" id="ARBA00034808"/>
    </source>
</evidence>
<dbReference type="Gene3D" id="3.40.50.300">
    <property type="entry name" value="P-loop containing nucleotide triphosphate hydrolases"/>
    <property type="match status" value="2"/>
</dbReference>
<evidence type="ECO:0000256" key="2">
    <source>
        <dbReference type="ARBA" id="ARBA00022741"/>
    </source>
</evidence>
<dbReference type="KEGG" id="mhe:MHC_02635"/>
<feature type="compositionally biased region" description="Acidic residues" evidence="12">
    <location>
        <begin position="676"/>
        <end position="693"/>
    </location>
</feature>
<feature type="domain" description="UvrD-like helicase C-terminal" evidence="14">
    <location>
        <begin position="301"/>
        <end position="561"/>
    </location>
</feature>
<sequence length="693" mass="80956">MSEVRRIRTDLSNLNEQQRLAVLSPLKPVLVVAGAGTGKTTVLTKRFEYLVRDCNIDPRNILVITFTKKAATEMKRRIEKLFPDFNFKDSYISTFHKFAKTILEKSGQDFSICFPKRAQYYIRHIISEELKLPIKAFHRTAEIVRKLKWSKQGKKITKEDLIEIVSEMARLSEEEILNKFPLEWIQSILDSYENLLKNRNQLDFDDILLKANSLLENEFIRVEWDLQFQAILFDEFQDIDEVQFEVLKKLSRDSQNIFCVGDPDQSIYGFRGAVKESFEKFKSHFPDTEVFKLEWNYRSTPQILEVANTLINKDKGEFSKNLITNNTAGSRVRYFLTNSPSREDDHVIDIILNLQKESNVQLRNCAILFRNNVFGNQITNKLLAKKIPFISKDLYEFWRREEIKDMIAYLSIAFEKDLIKVDKAIQRIINKPNRGIGLKRQEELRKSAKENGISLRETIQRASDTSVVEFWNLLKKIRLFAKNEEFNVIEQVQGILNFSGFWEYLKSKDIEKHDRAKAILNNVLDESRCDLEMIKRNIEEMTRYGVEKDQLYVGTIHGAKGLEFDHVFVMKVDEGKLPSRHSVNPIKAEEKESRMKEERRLAYVAFTRAKKCLYLSSSGGKDNVSSFAQDVMDLVDYKEEILDLNEPESISQATDLTKDDNSENWTQPDLFFEFDNSLEEDDPFGDVVEEEED</sequence>
<comment type="catalytic activity">
    <reaction evidence="10">
        <text>ATP + H2O = ADP + phosphate + H(+)</text>
        <dbReference type="Rhea" id="RHEA:13065"/>
        <dbReference type="ChEBI" id="CHEBI:15377"/>
        <dbReference type="ChEBI" id="CHEBI:15378"/>
        <dbReference type="ChEBI" id="CHEBI:30616"/>
        <dbReference type="ChEBI" id="CHEBI:43474"/>
        <dbReference type="ChEBI" id="CHEBI:456216"/>
        <dbReference type="EC" id="5.6.2.4"/>
    </reaction>
</comment>
<dbReference type="Gene3D" id="1.10.10.160">
    <property type="match status" value="1"/>
</dbReference>
<feature type="binding site" evidence="11">
    <location>
        <begin position="33"/>
        <end position="40"/>
    </location>
    <ligand>
        <name>ATP</name>
        <dbReference type="ChEBI" id="CHEBI:30616"/>
    </ligand>
</feature>
<dbReference type="AlphaFoldDB" id="H6N6W9"/>
<dbReference type="GO" id="GO:0016887">
    <property type="term" value="F:ATP hydrolysis activity"/>
    <property type="evidence" value="ECO:0007669"/>
    <property type="project" value="RHEA"/>
</dbReference>
<dbReference type="Pfam" id="PF13361">
    <property type="entry name" value="UvrD_C"/>
    <property type="match status" value="1"/>
</dbReference>
<dbReference type="SUPFAM" id="SSF52540">
    <property type="entry name" value="P-loop containing nucleoside triphosphate hydrolases"/>
    <property type="match status" value="1"/>
</dbReference>
<dbReference type="HOGENOM" id="CLU_004585_5_2_14"/>
<evidence type="ECO:0000313" key="16">
    <source>
        <dbReference type="Proteomes" id="UP000009135"/>
    </source>
</evidence>
<evidence type="ECO:0000256" key="8">
    <source>
        <dbReference type="ARBA" id="ARBA00034617"/>
    </source>
</evidence>
<dbReference type="STRING" id="1111676.MHC_02635"/>
<keyword evidence="7" id="KW-0413">Isomerase</keyword>
<dbReference type="InterPro" id="IPR014017">
    <property type="entry name" value="DNA_helicase_UvrD-like_C"/>
</dbReference>
<dbReference type="InterPro" id="IPR000212">
    <property type="entry name" value="DNA_helicase_UvrD/REP"/>
</dbReference>
<feature type="domain" description="UvrD-like helicase ATP-binding" evidence="13">
    <location>
        <begin position="12"/>
        <end position="300"/>
    </location>
</feature>
<name>H6N6W9_MYCHN</name>
<dbReference type="OrthoDB" id="9810135at2"/>
<comment type="catalytic activity">
    <reaction evidence="8">
        <text>Couples ATP hydrolysis with the unwinding of duplex DNA by translocating in the 3'-5' direction.</text>
        <dbReference type="EC" id="5.6.2.4"/>
    </reaction>
</comment>
<evidence type="ECO:0000256" key="3">
    <source>
        <dbReference type="ARBA" id="ARBA00022801"/>
    </source>
</evidence>
<feature type="region of interest" description="Disordered" evidence="12">
    <location>
        <begin position="646"/>
        <end position="693"/>
    </location>
</feature>
<keyword evidence="16" id="KW-1185">Reference proteome</keyword>
<gene>
    <name evidence="15" type="ordered locus">MHC_02635</name>
</gene>
<protein>
    <recommendedName>
        <fullName evidence="9">DNA 3'-5' helicase</fullName>
        <ecNumber evidence="9">5.6.2.4</ecNumber>
    </recommendedName>
</protein>
<keyword evidence="4 11" id="KW-0347">Helicase</keyword>
<dbReference type="PANTHER" id="PTHR11070:SF2">
    <property type="entry name" value="ATP-DEPENDENT DNA HELICASE SRS2"/>
    <property type="match status" value="1"/>
</dbReference>
<keyword evidence="2 11" id="KW-0547">Nucleotide-binding</keyword>
<dbReference type="GO" id="GO:0005524">
    <property type="term" value="F:ATP binding"/>
    <property type="evidence" value="ECO:0007669"/>
    <property type="project" value="UniProtKB-UniRule"/>
</dbReference>
<reference evidence="15 16" key="1">
    <citation type="journal article" date="2012" name="J. Bacteriol.">
        <title>Complete genome sequence of Mycoplasma haemocanis strain Illinois.</title>
        <authorList>
            <person name="do Nascimento N.C."/>
            <person name="Guimaraes A.M."/>
            <person name="Santos A.P."/>
            <person name="Sanmiguel P.J."/>
            <person name="Messick J.B."/>
        </authorList>
    </citation>
    <scope>NUCLEOTIDE SEQUENCE [LARGE SCALE GENOMIC DNA]</scope>
    <source>
        <strain evidence="15 16">Illinois</strain>
    </source>
</reference>
<keyword evidence="3 11" id="KW-0378">Hydrolase</keyword>
<dbReference type="InterPro" id="IPR027417">
    <property type="entry name" value="P-loop_NTPase"/>
</dbReference>
<dbReference type="Pfam" id="PF00580">
    <property type="entry name" value="UvrD-helicase"/>
    <property type="match status" value="1"/>
</dbReference>
<evidence type="ECO:0000256" key="6">
    <source>
        <dbReference type="ARBA" id="ARBA00023125"/>
    </source>
</evidence>
<organism evidence="15 16">
    <name type="scientific">Mycoplasma haemocanis (strain Illinois)</name>
    <dbReference type="NCBI Taxonomy" id="1111676"/>
    <lineage>
        <taxon>Bacteria</taxon>
        <taxon>Bacillati</taxon>
        <taxon>Mycoplasmatota</taxon>
        <taxon>Mollicutes</taxon>
        <taxon>Mycoplasmataceae</taxon>
        <taxon>Mycoplasma</taxon>
    </lineage>
</organism>
<dbReference type="GO" id="GO:0043138">
    <property type="term" value="F:3'-5' DNA helicase activity"/>
    <property type="evidence" value="ECO:0007669"/>
    <property type="project" value="UniProtKB-EC"/>
</dbReference>
<dbReference type="PANTHER" id="PTHR11070">
    <property type="entry name" value="UVRD / RECB / PCRA DNA HELICASE FAMILY MEMBER"/>
    <property type="match status" value="1"/>
</dbReference>
<dbReference type="InterPro" id="IPR014016">
    <property type="entry name" value="UvrD-like_ATP-bd"/>
</dbReference>
<dbReference type="GO" id="GO:0003677">
    <property type="term" value="F:DNA binding"/>
    <property type="evidence" value="ECO:0007669"/>
    <property type="project" value="UniProtKB-KW"/>
</dbReference>
<dbReference type="Gene3D" id="1.10.486.10">
    <property type="entry name" value="PCRA, domain 4"/>
    <property type="match status" value="1"/>
</dbReference>
<accession>H6N6W9</accession>
<dbReference type="CDD" id="cd17932">
    <property type="entry name" value="DEXQc_UvrD"/>
    <property type="match status" value="1"/>
</dbReference>
<dbReference type="PROSITE" id="PS51198">
    <property type="entry name" value="UVRD_HELICASE_ATP_BIND"/>
    <property type="match status" value="1"/>
</dbReference>
<evidence type="ECO:0000256" key="12">
    <source>
        <dbReference type="SAM" id="MobiDB-lite"/>
    </source>
</evidence>
<evidence type="ECO:0000256" key="11">
    <source>
        <dbReference type="PROSITE-ProRule" id="PRU00560"/>
    </source>
</evidence>
<evidence type="ECO:0000313" key="15">
    <source>
        <dbReference type="EMBL" id="AEW45391.2"/>
    </source>
</evidence>
<evidence type="ECO:0000259" key="13">
    <source>
        <dbReference type="PROSITE" id="PS51198"/>
    </source>
</evidence>
<keyword evidence="5 11" id="KW-0067">ATP-binding</keyword>
<evidence type="ECO:0000256" key="1">
    <source>
        <dbReference type="ARBA" id="ARBA00009922"/>
    </source>
</evidence>